<dbReference type="Proteomes" id="UP001174997">
    <property type="component" value="Unassembled WGS sequence"/>
</dbReference>
<proteinExistence type="predicted"/>
<keyword evidence="1" id="KW-0808">Transferase</keyword>
<protein>
    <recommendedName>
        <fullName evidence="6">Alternative oxidase</fullName>
    </recommendedName>
</protein>
<reference evidence="4" key="1">
    <citation type="submission" date="2023-06" db="EMBL/GenBank/DDBJ databases">
        <title>Genome-scale phylogeny and comparative genomics of the fungal order Sordariales.</title>
        <authorList>
            <consortium name="Lawrence Berkeley National Laboratory"/>
            <person name="Hensen N."/>
            <person name="Bonometti L."/>
            <person name="Westerberg I."/>
            <person name="Brannstrom I.O."/>
            <person name="Guillou S."/>
            <person name="Cros-Aarteil S."/>
            <person name="Calhoun S."/>
            <person name="Haridas S."/>
            <person name="Kuo A."/>
            <person name="Mondo S."/>
            <person name="Pangilinan J."/>
            <person name="Riley R."/>
            <person name="Labutti K."/>
            <person name="Andreopoulos B."/>
            <person name="Lipzen A."/>
            <person name="Chen C."/>
            <person name="Yanf M."/>
            <person name="Daum C."/>
            <person name="Ng V."/>
            <person name="Clum A."/>
            <person name="Steindorff A."/>
            <person name="Ohm R."/>
            <person name="Martin F."/>
            <person name="Silar P."/>
            <person name="Natvig D."/>
            <person name="Lalanne C."/>
            <person name="Gautier V."/>
            <person name="Ament-Velasquez S.L."/>
            <person name="Kruys A."/>
            <person name="Hutchinson M.I."/>
            <person name="Powell A.J."/>
            <person name="Barry K."/>
            <person name="Miller A.N."/>
            <person name="Grigoriev I.V."/>
            <person name="Debuchy R."/>
            <person name="Gladieux P."/>
            <person name="Thoren M.H."/>
            <person name="Johannesson H."/>
        </authorList>
    </citation>
    <scope>NUCLEOTIDE SEQUENCE</scope>
    <source>
        <strain evidence="4">CBS 307.81</strain>
    </source>
</reference>
<dbReference type="GO" id="GO:0006004">
    <property type="term" value="P:fucose metabolic process"/>
    <property type="evidence" value="ECO:0007669"/>
    <property type="project" value="UniProtKB-KW"/>
</dbReference>
<keyword evidence="2" id="KW-0294">Fucose metabolism</keyword>
<evidence type="ECO:0000313" key="4">
    <source>
        <dbReference type="EMBL" id="KAK0663932.1"/>
    </source>
</evidence>
<keyword evidence="3" id="KW-0119">Carbohydrate metabolism</keyword>
<dbReference type="CDD" id="cd11296">
    <property type="entry name" value="O-FucT_like"/>
    <property type="match status" value="1"/>
</dbReference>
<evidence type="ECO:0000256" key="1">
    <source>
        <dbReference type="ARBA" id="ARBA00022679"/>
    </source>
</evidence>
<dbReference type="GO" id="GO:0016740">
    <property type="term" value="F:transferase activity"/>
    <property type="evidence" value="ECO:0007669"/>
    <property type="project" value="UniProtKB-KW"/>
</dbReference>
<comment type="caution">
    <text evidence="4">The sequence shown here is derived from an EMBL/GenBank/DDBJ whole genome shotgun (WGS) entry which is preliminary data.</text>
</comment>
<dbReference type="InterPro" id="IPR019378">
    <property type="entry name" value="GDP-Fuc_O-FucTrfase"/>
</dbReference>
<dbReference type="AlphaFoldDB" id="A0AA39Z4E5"/>
<evidence type="ECO:0000313" key="5">
    <source>
        <dbReference type="Proteomes" id="UP001174997"/>
    </source>
</evidence>
<accession>A0AA39Z4E5</accession>
<evidence type="ECO:0000256" key="3">
    <source>
        <dbReference type="ARBA" id="ARBA00023277"/>
    </source>
</evidence>
<sequence>MKTKMGLVSPVMSPSLVSRPRGVLFLVCLISLVTIWSCRLPKICLYESTYRSSTSPHQQPKPNSVDLSHPDSPFVGWPLQRVCGEQTSWKPGLVFICDNNSGGIGNIRNYILTCVRYGIEAGATGIVLPRIRTRSEKNLADLMLDYQPFTYFFDEHHFRTNLQAACPKVTVYDDDESIPNVQLPVKAEKVRPHDLGKRGGCDKRDLNKHVGVFDKAFGAYLERTEQEFGWPQLNEMNPRPVRFPWGVQFEWPTWKDGPEFTATFGGLLKFREDILALGFRAKGYMREFAKTHGGNGRYVGLHLRTESDALSRWPDFGNQTEAYLTRAEPTGINAAYLATGNKTDAARLVQEAARRSGMGVITKHDLLAKYSREDLLMLEALTWDQQALIDFVVLVESDYFFGVSPSSFSLNVALKRHLKTEGLYTRPWKIGGDGDGRSWLTGRFEQYWDDWLYMYESMWP</sequence>
<organism evidence="4 5">
    <name type="scientific">Cercophora samala</name>
    <dbReference type="NCBI Taxonomy" id="330535"/>
    <lineage>
        <taxon>Eukaryota</taxon>
        <taxon>Fungi</taxon>
        <taxon>Dikarya</taxon>
        <taxon>Ascomycota</taxon>
        <taxon>Pezizomycotina</taxon>
        <taxon>Sordariomycetes</taxon>
        <taxon>Sordariomycetidae</taxon>
        <taxon>Sordariales</taxon>
        <taxon>Lasiosphaeriaceae</taxon>
        <taxon>Cercophora</taxon>
    </lineage>
</organism>
<evidence type="ECO:0000256" key="2">
    <source>
        <dbReference type="ARBA" id="ARBA00023253"/>
    </source>
</evidence>
<dbReference type="Pfam" id="PF10250">
    <property type="entry name" value="O-FucT"/>
    <property type="match status" value="1"/>
</dbReference>
<name>A0AA39Z4E5_9PEZI</name>
<dbReference type="EMBL" id="JAULSY010000126">
    <property type="protein sequence ID" value="KAK0663932.1"/>
    <property type="molecule type" value="Genomic_DNA"/>
</dbReference>
<gene>
    <name evidence="4" type="ORF">QBC41DRAFT_329015</name>
</gene>
<keyword evidence="5" id="KW-1185">Reference proteome</keyword>
<evidence type="ECO:0008006" key="6">
    <source>
        <dbReference type="Google" id="ProtNLM"/>
    </source>
</evidence>
<dbReference type="Gene3D" id="3.40.50.11350">
    <property type="match status" value="1"/>
</dbReference>